<sequence length="99" mass="11537">MGQAHKSKDHEFKSDFEYVQHWREKNKFWWLVFGLGFLIPYIIMYLVVNPVGTYYYTRLPSKDLKEKGVKGGALATVILGWLGLPFLNFYSPVAYIAQT</sequence>
<keyword evidence="1" id="KW-0812">Transmembrane</keyword>
<keyword evidence="1" id="KW-0472">Membrane</keyword>
<name>A0A6C0CKY7_9ZZZZ</name>
<keyword evidence="1" id="KW-1133">Transmembrane helix</keyword>
<feature type="transmembrane region" description="Helical" evidence="1">
    <location>
        <begin position="28"/>
        <end position="48"/>
    </location>
</feature>
<proteinExistence type="predicted"/>
<organism evidence="2">
    <name type="scientific">viral metagenome</name>
    <dbReference type="NCBI Taxonomy" id="1070528"/>
    <lineage>
        <taxon>unclassified sequences</taxon>
        <taxon>metagenomes</taxon>
        <taxon>organismal metagenomes</taxon>
    </lineage>
</organism>
<dbReference type="AlphaFoldDB" id="A0A6C0CKY7"/>
<accession>A0A6C0CKY7</accession>
<reference evidence="2" key="1">
    <citation type="journal article" date="2020" name="Nature">
        <title>Giant virus diversity and host interactions through global metagenomics.</title>
        <authorList>
            <person name="Schulz F."/>
            <person name="Roux S."/>
            <person name="Paez-Espino D."/>
            <person name="Jungbluth S."/>
            <person name="Walsh D.A."/>
            <person name="Denef V.J."/>
            <person name="McMahon K.D."/>
            <person name="Konstantinidis K.T."/>
            <person name="Eloe-Fadrosh E.A."/>
            <person name="Kyrpides N.C."/>
            <person name="Woyke T."/>
        </authorList>
    </citation>
    <scope>NUCLEOTIDE SEQUENCE</scope>
    <source>
        <strain evidence="2">GVMAG-M-3300021354-14</strain>
    </source>
</reference>
<evidence type="ECO:0000256" key="1">
    <source>
        <dbReference type="SAM" id="Phobius"/>
    </source>
</evidence>
<evidence type="ECO:0000313" key="2">
    <source>
        <dbReference type="EMBL" id="QHT04963.1"/>
    </source>
</evidence>
<protein>
    <submittedName>
        <fullName evidence="2">Uncharacterized protein</fullName>
    </submittedName>
</protein>
<dbReference type="EMBL" id="MN739448">
    <property type="protein sequence ID" value="QHT04963.1"/>
    <property type="molecule type" value="Genomic_DNA"/>
</dbReference>
<feature type="transmembrane region" description="Helical" evidence="1">
    <location>
        <begin position="68"/>
        <end position="90"/>
    </location>
</feature>